<evidence type="ECO:0000313" key="1">
    <source>
        <dbReference type="EMBL" id="KAK4304488.1"/>
    </source>
</evidence>
<sequence length="117" mass="13044">MCLGLVAEVPGAAPGVNVAEVQCLKRLYRESDLGCSCSSSFFLTGFRSRCRLRRADQMDAGFSQRPLDGSTGNRVSARVSVEFRETPMWTQTALHDELRVTEMWLVGDTPTRHCEDD</sequence>
<proteinExistence type="predicted"/>
<accession>A0AAE1TZH6</accession>
<reference evidence="1" key="1">
    <citation type="submission" date="2023-11" db="EMBL/GenBank/DDBJ databases">
        <title>Genome assemblies of two species of porcelain crab, Petrolisthes cinctipes and Petrolisthes manimaculis (Anomura: Porcellanidae).</title>
        <authorList>
            <person name="Angst P."/>
        </authorList>
    </citation>
    <scope>NUCLEOTIDE SEQUENCE</scope>
    <source>
        <strain evidence="1">PB745_02</strain>
        <tissue evidence="1">Gill</tissue>
    </source>
</reference>
<gene>
    <name evidence="1" type="ORF">Pmani_023563</name>
</gene>
<comment type="caution">
    <text evidence="1">The sequence shown here is derived from an EMBL/GenBank/DDBJ whole genome shotgun (WGS) entry which is preliminary data.</text>
</comment>
<dbReference type="AlphaFoldDB" id="A0AAE1TZH6"/>
<protein>
    <submittedName>
        <fullName evidence="1">Uncharacterized protein</fullName>
    </submittedName>
</protein>
<evidence type="ECO:0000313" key="2">
    <source>
        <dbReference type="Proteomes" id="UP001292094"/>
    </source>
</evidence>
<dbReference type="EMBL" id="JAWZYT010002419">
    <property type="protein sequence ID" value="KAK4304488.1"/>
    <property type="molecule type" value="Genomic_DNA"/>
</dbReference>
<dbReference type="Proteomes" id="UP001292094">
    <property type="component" value="Unassembled WGS sequence"/>
</dbReference>
<name>A0AAE1TZH6_9EUCA</name>
<organism evidence="1 2">
    <name type="scientific">Petrolisthes manimaculis</name>
    <dbReference type="NCBI Taxonomy" id="1843537"/>
    <lineage>
        <taxon>Eukaryota</taxon>
        <taxon>Metazoa</taxon>
        <taxon>Ecdysozoa</taxon>
        <taxon>Arthropoda</taxon>
        <taxon>Crustacea</taxon>
        <taxon>Multicrustacea</taxon>
        <taxon>Malacostraca</taxon>
        <taxon>Eumalacostraca</taxon>
        <taxon>Eucarida</taxon>
        <taxon>Decapoda</taxon>
        <taxon>Pleocyemata</taxon>
        <taxon>Anomura</taxon>
        <taxon>Galatheoidea</taxon>
        <taxon>Porcellanidae</taxon>
        <taxon>Petrolisthes</taxon>
    </lineage>
</organism>
<keyword evidence="2" id="KW-1185">Reference proteome</keyword>